<keyword evidence="3" id="KW-1185">Reference proteome</keyword>
<reference evidence="3" key="1">
    <citation type="journal article" date="2019" name="Int. J. Syst. Evol. Microbiol.">
        <title>The Global Catalogue of Microorganisms (GCM) 10K type strain sequencing project: providing services to taxonomists for standard genome sequencing and annotation.</title>
        <authorList>
            <consortium name="The Broad Institute Genomics Platform"/>
            <consortium name="The Broad Institute Genome Sequencing Center for Infectious Disease"/>
            <person name="Wu L."/>
            <person name="Ma J."/>
        </authorList>
    </citation>
    <scope>NUCLEOTIDE SEQUENCE [LARGE SCALE GENOMIC DNA]</scope>
    <source>
        <strain evidence="3">KCTC 52168</strain>
    </source>
</reference>
<name>A0ABV7H3J4_9BURK</name>
<evidence type="ECO:0000256" key="1">
    <source>
        <dbReference type="SAM" id="SignalP"/>
    </source>
</evidence>
<proteinExistence type="predicted"/>
<dbReference type="RefSeq" id="WP_377304521.1">
    <property type="nucleotide sequence ID" value="NZ_CP180191.1"/>
</dbReference>
<dbReference type="InterPro" id="IPR022061">
    <property type="entry name" value="DUF3617"/>
</dbReference>
<accession>A0ABV7H3J4</accession>
<keyword evidence="1" id="KW-0732">Signal</keyword>
<feature type="signal peptide" evidence="1">
    <location>
        <begin position="1"/>
        <end position="23"/>
    </location>
</feature>
<protein>
    <submittedName>
        <fullName evidence="2">DUF3617 domain-containing protein</fullName>
    </submittedName>
</protein>
<organism evidence="2 3">
    <name type="scientific">Piscinibacterium candidicorallinum</name>
    <dbReference type="NCBI Taxonomy" id="1793872"/>
    <lineage>
        <taxon>Bacteria</taxon>
        <taxon>Pseudomonadati</taxon>
        <taxon>Pseudomonadota</taxon>
        <taxon>Betaproteobacteria</taxon>
        <taxon>Burkholderiales</taxon>
        <taxon>Piscinibacterium</taxon>
    </lineage>
</organism>
<sequence>MIRNLAFKLVATSLFGIAASAGAQTMQPGLWYFWKSAQEQRPAGQPVSGMCLDGKDVQAPAVLVAQFPGDESCRLSALRSRGDGAVEFDVNCGPRGERTAIAVARVAGAQFVTRVTPSGTEASAPTLFIHGSNAGACTK</sequence>
<evidence type="ECO:0000313" key="3">
    <source>
        <dbReference type="Proteomes" id="UP001595556"/>
    </source>
</evidence>
<gene>
    <name evidence="2" type="ORF">ACFOEN_12780</name>
</gene>
<feature type="chain" id="PRO_5045730459" evidence="1">
    <location>
        <begin position="24"/>
        <end position="139"/>
    </location>
</feature>
<dbReference type="Pfam" id="PF12276">
    <property type="entry name" value="DUF3617"/>
    <property type="match status" value="1"/>
</dbReference>
<comment type="caution">
    <text evidence="2">The sequence shown here is derived from an EMBL/GenBank/DDBJ whole genome shotgun (WGS) entry which is preliminary data.</text>
</comment>
<evidence type="ECO:0000313" key="2">
    <source>
        <dbReference type="EMBL" id="MFC3148499.1"/>
    </source>
</evidence>
<dbReference type="EMBL" id="JBHRTI010000007">
    <property type="protein sequence ID" value="MFC3148499.1"/>
    <property type="molecule type" value="Genomic_DNA"/>
</dbReference>
<dbReference type="Proteomes" id="UP001595556">
    <property type="component" value="Unassembled WGS sequence"/>
</dbReference>